<evidence type="ECO:0000256" key="4">
    <source>
        <dbReference type="ARBA" id="ARBA00022490"/>
    </source>
</evidence>
<protein>
    <submittedName>
        <fullName evidence="11">CUGBP Elav-like family member 2</fullName>
    </submittedName>
</protein>
<dbReference type="PROSITE" id="PS50102">
    <property type="entry name" value="RRM"/>
    <property type="match status" value="3"/>
</dbReference>
<evidence type="ECO:0000256" key="2">
    <source>
        <dbReference type="ARBA" id="ARBA00004496"/>
    </source>
</evidence>
<dbReference type="InterPro" id="IPR034198">
    <property type="entry name" value="CELF1/2_RRM2"/>
</dbReference>
<dbReference type="InterPro" id="IPR034199">
    <property type="entry name" value="CELF1/2_RRM3"/>
</dbReference>
<evidence type="ECO:0000256" key="7">
    <source>
        <dbReference type="ARBA" id="ARBA00022884"/>
    </source>
</evidence>
<keyword evidence="7 9" id="KW-0694">RNA-binding</keyword>
<dbReference type="FunFam" id="3.30.70.330:FF:000015">
    <property type="entry name" value="CUGBP Elav-like family member 1 isoform 2"/>
    <property type="match status" value="1"/>
</dbReference>
<dbReference type="Ensembl" id="ENSPKIT00000034390.1">
    <property type="protein sequence ID" value="ENSPKIP00000010265.1"/>
    <property type="gene ID" value="ENSPKIG00000025033.1"/>
</dbReference>
<evidence type="ECO:0000256" key="8">
    <source>
        <dbReference type="ARBA" id="ARBA00023242"/>
    </source>
</evidence>
<dbReference type="Gene3D" id="3.30.70.330">
    <property type="match status" value="3"/>
</dbReference>
<keyword evidence="5" id="KW-0507">mRNA processing</keyword>
<dbReference type="GeneTree" id="ENSGT00940000155461"/>
<keyword evidence="12" id="KW-1185">Reference proteome</keyword>
<sequence length="529" mass="56036">MLRGARRSNMSASYRMDFLPDLMIDSSLLVSADGINGTGSKMNGALEHSDQPDPDAIKMFVGQIPRSWSEKELKELFEPYGAVYQINILRDRSQNPPQSKGCCFVTFYTRKAALEAQNALHNIKTLSGMHHPIQMKPADSEKSNAVEDRKLFIGMVSKKCNENDIRVMFSAFGQIEECRILRGPDGLSRGCAFVTFSTRAMAQNAIKAMHQSQTMEGCSSPIVVKFADTQKDKEQRRLQQQLAQQMQQLNSATTWGNLTGLGGLTPQYLALLQQAASSSNLGAFSGIQQMAGISALQLQNLAALAAAAAAAQSSASPSSANPLSSSGGALGALASPAGTTANSNAGAAMNSLTSLGTLQGLAGATVGLNNINALAGTVNSMAALNGGLGAAALTNGTAASVDALSQAYSGIQQYAAAALPTLYSQSLLQQQGAAGSQKEGPEGANLFIYHLPQEFGDQDILQMFMPFGNVVSAKVFIDKQTNLSKCFGFVSYDNPVSAQAAIQAMNGFQIGMKRLKVQLKRSKNDSKPY</sequence>
<evidence type="ECO:0000256" key="5">
    <source>
        <dbReference type="ARBA" id="ARBA00022664"/>
    </source>
</evidence>
<feature type="domain" description="RRM" evidence="10">
    <location>
        <begin position="149"/>
        <end position="229"/>
    </location>
</feature>
<comment type="subcellular location">
    <subcellularLocation>
        <location evidence="2">Cytoplasm</location>
    </subcellularLocation>
    <subcellularLocation>
        <location evidence="1">Nucleus</location>
    </subcellularLocation>
</comment>
<reference evidence="11" key="1">
    <citation type="submission" date="2025-08" db="UniProtKB">
        <authorList>
            <consortium name="Ensembl"/>
        </authorList>
    </citation>
    <scope>IDENTIFICATION</scope>
</reference>
<dbReference type="GO" id="GO:0006397">
    <property type="term" value="P:mRNA processing"/>
    <property type="evidence" value="ECO:0007669"/>
    <property type="project" value="UniProtKB-KW"/>
</dbReference>
<keyword evidence="4" id="KW-0963">Cytoplasm</keyword>
<feature type="domain" description="RRM" evidence="10">
    <location>
        <begin position="444"/>
        <end position="522"/>
    </location>
</feature>
<dbReference type="GO" id="GO:0005634">
    <property type="term" value="C:nucleus"/>
    <property type="evidence" value="ECO:0007669"/>
    <property type="project" value="UniProtKB-SubCell"/>
</dbReference>
<dbReference type="FunFam" id="3.30.70.330:FF:000016">
    <property type="entry name" value="CUGBP Elav-like family member 1 isoform 2"/>
    <property type="match status" value="1"/>
</dbReference>
<dbReference type="CDD" id="cd12631">
    <property type="entry name" value="RRM1_CELF1_2_Bruno"/>
    <property type="match status" value="1"/>
</dbReference>
<organism evidence="11 12">
    <name type="scientific">Paramormyrops kingsleyae</name>
    <dbReference type="NCBI Taxonomy" id="1676925"/>
    <lineage>
        <taxon>Eukaryota</taxon>
        <taxon>Metazoa</taxon>
        <taxon>Chordata</taxon>
        <taxon>Craniata</taxon>
        <taxon>Vertebrata</taxon>
        <taxon>Euteleostomi</taxon>
        <taxon>Actinopterygii</taxon>
        <taxon>Neopterygii</taxon>
        <taxon>Teleostei</taxon>
        <taxon>Osteoglossocephala</taxon>
        <taxon>Osteoglossomorpha</taxon>
        <taxon>Osteoglossiformes</taxon>
        <taxon>Mormyridae</taxon>
        <taxon>Paramormyrops</taxon>
    </lineage>
</organism>
<evidence type="ECO:0000256" key="6">
    <source>
        <dbReference type="ARBA" id="ARBA00022737"/>
    </source>
</evidence>
<dbReference type="CDD" id="cd12638">
    <property type="entry name" value="RRM3_CELF1_2"/>
    <property type="match status" value="1"/>
</dbReference>
<dbReference type="GO" id="GO:0005737">
    <property type="term" value="C:cytoplasm"/>
    <property type="evidence" value="ECO:0007669"/>
    <property type="project" value="UniProtKB-SubCell"/>
</dbReference>
<dbReference type="CDD" id="cd12634">
    <property type="entry name" value="RRM2_CELF1_2"/>
    <property type="match status" value="1"/>
</dbReference>
<evidence type="ECO:0000256" key="1">
    <source>
        <dbReference type="ARBA" id="ARBA00004123"/>
    </source>
</evidence>
<dbReference type="Pfam" id="PF00076">
    <property type="entry name" value="RRM_1"/>
    <property type="match status" value="3"/>
</dbReference>
<evidence type="ECO:0000313" key="12">
    <source>
        <dbReference type="Proteomes" id="UP000261540"/>
    </source>
</evidence>
<dbReference type="InterPro" id="IPR035979">
    <property type="entry name" value="RBD_domain_sf"/>
</dbReference>
<dbReference type="GO" id="GO:0003723">
    <property type="term" value="F:RNA binding"/>
    <property type="evidence" value="ECO:0007669"/>
    <property type="project" value="UniProtKB-UniRule"/>
</dbReference>
<evidence type="ECO:0000259" key="10">
    <source>
        <dbReference type="PROSITE" id="PS50102"/>
    </source>
</evidence>
<keyword evidence="6" id="KW-0677">Repeat</keyword>
<accession>A0A3B3QX89</accession>
<dbReference type="InterPro" id="IPR034196">
    <property type="entry name" value="CELF1/2_RRM1"/>
</dbReference>
<dbReference type="SMART" id="SM00360">
    <property type="entry name" value="RRM"/>
    <property type="match status" value="3"/>
</dbReference>
<comment type="similarity">
    <text evidence="3">Belongs to the CELF/BRUNOL family.</text>
</comment>
<name>A0A3B3QX89_9TELE</name>
<dbReference type="InterPro" id="IPR000504">
    <property type="entry name" value="RRM_dom"/>
</dbReference>
<proteinExistence type="inferred from homology"/>
<evidence type="ECO:0000256" key="9">
    <source>
        <dbReference type="PROSITE-ProRule" id="PRU00176"/>
    </source>
</evidence>
<dbReference type="AlphaFoldDB" id="A0A3B3QX89"/>
<dbReference type="Proteomes" id="UP000261540">
    <property type="component" value="Unplaced"/>
</dbReference>
<evidence type="ECO:0000313" key="11">
    <source>
        <dbReference type="Ensembl" id="ENSPKIP00000010265.1"/>
    </source>
</evidence>
<keyword evidence="8" id="KW-0539">Nucleus</keyword>
<dbReference type="SUPFAM" id="SSF54928">
    <property type="entry name" value="RNA-binding domain, RBD"/>
    <property type="match status" value="2"/>
</dbReference>
<reference evidence="11" key="2">
    <citation type="submission" date="2025-09" db="UniProtKB">
        <authorList>
            <consortium name="Ensembl"/>
        </authorList>
    </citation>
    <scope>IDENTIFICATION</scope>
</reference>
<dbReference type="PANTHER" id="PTHR24012">
    <property type="entry name" value="RNA BINDING PROTEIN"/>
    <property type="match status" value="1"/>
</dbReference>
<dbReference type="FunFam" id="3.30.70.330:FF:000013">
    <property type="entry name" value="CUGBP Elav-like family member 1 isoform 2"/>
    <property type="match status" value="1"/>
</dbReference>
<dbReference type="InterPro" id="IPR012677">
    <property type="entry name" value="Nucleotide-bd_a/b_plait_sf"/>
</dbReference>
<evidence type="ECO:0000256" key="3">
    <source>
        <dbReference type="ARBA" id="ARBA00009621"/>
    </source>
</evidence>
<feature type="domain" description="RRM" evidence="10">
    <location>
        <begin position="57"/>
        <end position="140"/>
    </location>
</feature>